<dbReference type="EC" id="3.1.1.31" evidence="4 6"/>
<dbReference type="InterPro" id="IPR005900">
    <property type="entry name" value="6-phosphogluconolactonase_DevB"/>
</dbReference>
<evidence type="ECO:0000256" key="2">
    <source>
        <dbReference type="ARBA" id="ARBA00004961"/>
    </source>
</evidence>
<dbReference type="Proteomes" id="UP000593567">
    <property type="component" value="Unassembled WGS sequence"/>
</dbReference>
<comment type="function">
    <text evidence="6">Hydrolysis of 6-phosphogluconolactone to 6-phosphogluconate.</text>
</comment>
<dbReference type="FunFam" id="3.40.50.1360:FF:000005">
    <property type="entry name" value="6-phosphogluconolactonase"/>
    <property type="match status" value="1"/>
</dbReference>
<evidence type="ECO:0000259" key="7">
    <source>
        <dbReference type="Pfam" id="PF01182"/>
    </source>
</evidence>
<keyword evidence="5 6" id="KW-0378">Hydrolase</keyword>
<keyword evidence="9" id="KW-1185">Reference proteome</keyword>
<sequence>MTSQSHTTVVVKEDEANVINSLSKFIEECAEKAVKDHGKFYLGVSGGSLAKFLTKGLPSISTDWSKWLIFFCDERHVDFKNEDSTYKLYKESLLTKVDLKDEQIIKINPELSVDEAATEYVQQMKAIFTECDWPTFDLLLLGMGPDGHTCSLFPNHPLLSEDSVWVAPIKDSPKPPPCRITMTFPVINRAQHSAFAACGEGKAEMLKRVLEGDEQPPLPAAMVKSATVHWFVDKSAANLLTKFS</sequence>
<dbReference type="UniPathway" id="UPA00115">
    <property type="reaction ID" value="UER00409"/>
</dbReference>
<dbReference type="GO" id="GO:0017057">
    <property type="term" value="F:6-phosphogluconolactonase activity"/>
    <property type="evidence" value="ECO:0007669"/>
    <property type="project" value="UniProtKB-UniRule"/>
</dbReference>
<evidence type="ECO:0000256" key="4">
    <source>
        <dbReference type="ARBA" id="ARBA00013198"/>
    </source>
</evidence>
<dbReference type="InterPro" id="IPR037171">
    <property type="entry name" value="NagB/RpiA_transferase-like"/>
</dbReference>
<evidence type="ECO:0000313" key="8">
    <source>
        <dbReference type="EMBL" id="KAF6038927.1"/>
    </source>
</evidence>
<evidence type="ECO:0000256" key="6">
    <source>
        <dbReference type="RuleBase" id="RU365095"/>
    </source>
</evidence>
<dbReference type="InterPro" id="IPR039104">
    <property type="entry name" value="6PGL"/>
</dbReference>
<dbReference type="GO" id="GO:0006098">
    <property type="term" value="P:pentose-phosphate shunt"/>
    <property type="evidence" value="ECO:0007669"/>
    <property type="project" value="UniProtKB-UniPathway"/>
</dbReference>
<dbReference type="PANTHER" id="PTHR11054">
    <property type="entry name" value="6-PHOSPHOGLUCONOLACTONASE"/>
    <property type="match status" value="1"/>
</dbReference>
<dbReference type="AlphaFoldDB" id="A0A7J7KKT8"/>
<dbReference type="Gene3D" id="3.40.50.1360">
    <property type="match status" value="1"/>
</dbReference>
<dbReference type="InterPro" id="IPR006148">
    <property type="entry name" value="Glc/Gal-6P_isomerase"/>
</dbReference>
<comment type="similarity">
    <text evidence="3 6">Belongs to the glucosamine/galactosamine-6-phosphate isomerase family. 6-phosphogluconolactonase subfamily.</text>
</comment>
<dbReference type="SUPFAM" id="SSF100950">
    <property type="entry name" value="NagB/RpiA/CoA transferase-like"/>
    <property type="match status" value="1"/>
</dbReference>
<dbReference type="Pfam" id="PF01182">
    <property type="entry name" value="Glucosamine_iso"/>
    <property type="match status" value="1"/>
</dbReference>
<gene>
    <name evidence="8" type="ORF">EB796_002761</name>
</gene>
<evidence type="ECO:0000256" key="5">
    <source>
        <dbReference type="ARBA" id="ARBA00022801"/>
    </source>
</evidence>
<accession>A0A7J7KKT8</accession>
<dbReference type="PANTHER" id="PTHR11054:SF0">
    <property type="entry name" value="6-PHOSPHOGLUCONOLACTONASE"/>
    <property type="match status" value="1"/>
</dbReference>
<dbReference type="CDD" id="cd01400">
    <property type="entry name" value="6PGL"/>
    <property type="match status" value="1"/>
</dbReference>
<evidence type="ECO:0000313" key="9">
    <source>
        <dbReference type="Proteomes" id="UP000593567"/>
    </source>
</evidence>
<reference evidence="8" key="1">
    <citation type="submission" date="2020-06" db="EMBL/GenBank/DDBJ databases">
        <title>Draft genome of Bugula neritina, a colonial animal packing powerful symbionts and potential medicines.</title>
        <authorList>
            <person name="Rayko M."/>
        </authorList>
    </citation>
    <scope>NUCLEOTIDE SEQUENCE [LARGE SCALE GENOMIC DNA]</scope>
    <source>
        <strain evidence="8">Kwan_BN1</strain>
    </source>
</reference>
<dbReference type="EMBL" id="VXIV02000327">
    <property type="protein sequence ID" value="KAF6038927.1"/>
    <property type="molecule type" value="Genomic_DNA"/>
</dbReference>
<evidence type="ECO:0000256" key="1">
    <source>
        <dbReference type="ARBA" id="ARBA00000832"/>
    </source>
</evidence>
<proteinExistence type="inferred from homology"/>
<dbReference type="GO" id="GO:0005975">
    <property type="term" value="P:carbohydrate metabolic process"/>
    <property type="evidence" value="ECO:0007669"/>
    <property type="project" value="UniProtKB-UniRule"/>
</dbReference>
<evidence type="ECO:0000256" key="3">
    <source>
        <dbReference type="ARBA" id="ARBA00010662"/>
    </source>
</evidence>
<name>A0A7J7KKT8_BUGNE</name>
<organism evidence="8 9">
    <name type="scientific">Bugula neritina</name>
    <name type="common">Brown bryozoan</name>
    <name type="synonym">Sertularia neritina</name>
    <dbReference type="NCBI Taxonomy" id="10212"/>
    <lineage>
        <taxon>Eukaryota</taxon>
        <taxon>Metazoa</taxon>
        <taxon>Spiralia</taxon>
        <taxon>Lophotrochozoa</taxon>
        <taxon>Bryozoa</taxon>
        <taxon>Gymnolaemata</taxon>
        <taxon>Cheilostomatida</taxon>
        <taxon>Flustrina</taxon>
        <taxon>Buguloidea</taxon>
        <taxon>Bugulidae</taxon>
        <taxon>Bugula</taxon>
    </lineage>
</organism>
<comment type="pathway">
    <text evidence="2 6">Carbohydrate degradation; pentose phosphate pathway; D-ribulose 5-phosphate from D-glucose 6-phosphate (oxidative stage): step 2/3.</text>
</comment>
<comment type="catalytic activity">
    <reaction evidence="1 6">
        <text>6-phospho-D-glucono-1,5-lactone + H2O = 6-phospho-D-gluconate + H(+)</text>
        <dbReference type="Rhea" id="RHEA:12556"/>
        <dbReference type="ChEBI" id="CHEBI:15377"/>
        <dbReference type="ChEBI" id="CHEBI:15378"/>
        <dbReference type="ChEBI" id="CHEBI:57955"/>
        <dbReference type="ChEBI" id="CHEBI:58759"/>
        <dbReference type="EC" id="3.1.1.31"/>
    </reaction>
</comment>
<feature type="domain" description="Glucosamine/galactosamine-6-phosphate isomerase" evidence="7">
    <location>
        <begin position="14"/>
        <end position="230"/>
    </location>
</feature>
<comment type="caution">
    <text evidence="8">The sequence shown here is derived from an EMBL/GenBank/DDBJ whole genome shotgun (WGS) entry which is preliminary data.</text>
</comment>
<dbReference type="NCBIfam" id="TIGR01198">
    <property type="entry name" value="pgl"/>
    <property type="match status" value="1"/>
</dbReference>
<protein>
    <recommendedName>
        <fullName evidence="4 6">6-phosphogluconolactonase</fullName>
        <shortName evidence="6">6PGL</shortName>
        <ecNumber evidence="4 6">3.1.1.31</ecNumber>
    </recommendedName>
</protein>
<dbReference type="OrthoDB" id="432544at2759"/>